<dbReference type="InterPro" id="IPR036514">
    <property type="entry name" value="SGNH_hydro_sf"/>
</dbReference>
<feature type="transmembrane region" description="Helical" evidence="8">
    <location>
        <begin position="74"/>
        <end position="93"/>
    </location>
</feature>
<evidence type="ECO:0000256" key="6">
    <source>
        <dbReference type="ARBA" id="ARBA00023136"/>
    </source>
</evidence>
<dbReference type="Proteomes" id="UP001595901">
    <property type="component" value="Unassembled WGS sequence"/>
</dbReference>
<evidence type="ECO:0000256" key="8">
    <source>
        <dbReference type="SAM" id="Phobius"/>
    </source>
</evidence>
<evidence type="ECO:0000256" key="5">
    <source>
        <dbReference type="ARBA" id="ARBA00022989"/>
    </source>
</evidence>
<gene>
    <name evidence="10" type="ORF">ACFOSE_02220</name>
</gene>
<feature type="transmembrane region" description="Helical" evidence="8">
    <location>
        <begin position="233"/>
        <end position="253"/>
    </location>
</feature>
<name>A0ABV8CZV6_9STRE</name>
<feature type="domain" description="Acyltransferase 3" evidence="9">
    <location>
        <begin position="7"/>
        <end position="338"/>
    </location>
</feature>
<dbReference type="SUPFAM" id="SSF52266">
    <property type="entry name" value="SGNH hydrolase"/>
    <property type="match status" value="1"/>
</dbReference>
<feature type="transmembrane region" description="Helical" evidence="8">
    <location>
        <begin position="144"/>
        <end position="161"/>
    </location>
</feature>
<keyword evidence="6 8" id="KW-0472">Membrane</keyword>
<evidence type="ECO:0000256" key="2">
    <source>
        <dbReference type="ARBA" id="ARBA00022475"/>
    </source>
</evidence>
<dbReference type="InterPro" id="IPR002656">
    <property type="entry name" value="Acyl_transf_3_dom"/>
</dbReference>
<comment type="subcellular location">
    <subcellularLocation>
        <location evidence="1">Cell membrane</location>
        <topology evidence="1">Multi-pass membrane protein</topology>
    </subcellularLocation>
</comment>
<feature type="transmembrane region" description="Helical" evidence="8">
    <location>
        <begin position="203"/>
        <end position="221"/>
    </location>
</feature>
<evidence type="ECO:0000256" key="7">
    <source>
        <dbReference type="ARBA" id="ARBA00023315"/>
    </source>
</evidence>
<dbReference type="EMBL" id="JBHSAC010000018">
    <property type="protein sequence ID" value="MFC3931611.1"/>
    <property type="molecule type" value="Genomic_DNA"/>
</dbReference>
<sequence length="615" mass="70870">MKKRYITGFDGLRMIGIFAVIFYHIYPSIFKGGYLGVALFFVLSGYLITDLLLKEYKTSGRIDIKAFLLRRLKRLYPNMIVVMLLSTLYMYFFQRNLLNEMRMVFISSIFSVNNWWQIAKGGSYFAKLMAEAPFQHYYSLSIEGQFYLFWPLIVIVLMRVFKRNRTAIFNVLDIVLLLSFLEMTLLFKAGVDPTRIYYGTDTRLFSILMGSALAFIYPSDSAERIKLAKFDRWVFNIVALVTMLVLGICFFFLPDQEWFAYRGGMWLFSFLVCILIAATVHPQLLVNRWLSNPVTAYLGSRSYGMYLWQIPVLTFVELKLAHPKSLPSILLALVILFILTEATYRLVEVPLRRITWQQIRTFYTEKGRRYFLGVKLPITLVTGFVLAVALFLVFTSPDKSKAQNAITDQLKNNEAQMAQQSKNPQPVTTGTPANPEILNKYGISQEDYDAVNQMKVAILGDSMIAMTYNDLSQVFTGAVFDGATGRKPSMGLEMVQETVTQHPEVDHLVIGLGINRNEDQTSLQVSQIDQIMQVAGNRQVYWININLDKSQYYWTDEVNKNLTEADQKYQNFHVIDWYGMTHDKEDQYMTEDMIHPNDQGAIAYTKIIVEALTKK</sequence>
<reference evidence="11" key="1">
    <citation type="journal article" date="2019" name="Int. J. Syst. Evol. Microbiol.">
        <title>The Global Catalogue of Microorganisms (GCM) 10K type strain sequencing project: providing services to taxonomists for standard genome sequencing and annotation.</title>
        <authorList>
            <consortium name="The Broad Institute Genomics Platform"/>
            <consortium name="The Broad Institute Genome Sequencing Center for Infectious Disease"/>
            <person name="Wu L."/>
            <person name="Ma J."/>
        </authorList>
    </citation>
    <scope>NUCLEOTIDE SEQUENCE [LARGE SCALE GENOMIC DNA]</scope>
    <source>
        <strain evidence="11">CCUG 58728</strain>
    </source>
</reference>
<proteinExistence type="predicted"/>
<feature type="transmembrane region" description="Helical" evidence="8">
    <location>
        <begin position="370"/>
        <end position="394"/>
    </location>
</feature>
<evidence type="ECO:0000256" key="4">
    <source>
        <dbReference type="ARBA" id="ARBA00022692"/>
    </source>
</evidence>
<dbReference type="Gene3D" id="3.40.50.1110">
    <property type="entry name" value="SGNH hydrolase"/>
    <property type="match status" value="1"/>
</dbReference>
<feature type="transmembrane region" description="Helical" evidence="8">
    <location>
        <begin position="168"/>
        <end position="191"/>
    </location>
</feature>
<keyword evidence="5 8" id="KW-1133">Transmembrane helix</keyword>
<feature type="transmembrane region" description="Helical" evidence="8">
    <location>
        <begin position="32"/>
        <end position="53"/>
    </location>
</feature>
<evidence type="ECO:0000256" key="1">
    <source>
        <dbReference type="ARBA" id="ARBA00004651"/>
    </source>
</evidence>
<dbReference type="Pfam" id="PF01757">
    <property type="entry name" value="Acyl_transf_3"/>
    <property type="match status" value="1"/>
</dbReference>
<comment type="caution">
    <text evidence="10">The sequence shown here is derived from an EMBL/GenBank/DDBJ whole genome shotgun (WGS) entry which is preliminary data.</text>
</comment>
<feature type="transmembrane region" description="Helical" evidence="8">
    <location>
        <begin position="7"/>
        <end position="26"/>
    </location>
</feature>
<dbReference type="PANTHER" id="PTHR23028:SF53">
    <property type="entry name" value="ACYL_TRANSF_3 DOMAIN-CONTAINING PROTEIN"/>
    <property type="match status" value="1"/>
</dbReference>
<dbReference type="PANTHER" id="PTHR23028">
    <property type="entry name" value="ACETYLTRANSFERASE"/>
    <property type="match status" value="1"/>
</dbReference>
<evidence type="ECO:0000313" key="11">
    <source>
        <dbReference type="Proteomes" id="UP001595901"/>
    </source>
</evidence>
<dbReference type="GO" id="GO:0016746">
    <property type="term" value="F:acyltransferase activity"/>
    <property type="evidence" value="ECO:0007669"/>
    <property type="project" value="UniProtKB-KW"/>
</dbReference>
<evidence type="ECO:0000256" key="3">
    <source>
        <dbReference type="ARBA" id="ARBA00022679"/>
    </source>
</evidence>
<organism evidence="10 11">
    <name type="scientific">Streptococcus dentapri</name>
    <dbReference type="NCBI Taxonomy" id="573564"/>
    <lineage>
        <taxon>Bacteria</taxon>
        <taxon>Bacillati</taxon>
        <taxon>Bacillota</taxon>
        <taxon>Bacilli</taxon>
        <taxon>Lactobacillales</taxon>
        <taxon>Streptococcaceae</taxon>
        <taxon>Streptococcus</taxon>
    </lineage>
</organism>
<keyword evidence="3 10" id="KW-0808">Transferase</keyword>
<feature type="transmembrane region" description="Helical" evidence="8">
    <location>
        <begin position="265"/>
        <end position="286"/>
    </location>
</feature>
<keyword evidence="2" id="KW-1003">Cell membrane</keyword>
<keyword evidence="4 8" id="KW-0812">Transmembrane</keyword>
<evidence type="ECO:0000259" key="9">
    <source>
        <dbReference type="Pfam" id="PF01757"/>
    </source>
</evidence>
<evidence type="ECO:0000313" key="10">
    <source>
        <dbReference type="EMBL" id="MFC3931611.1"/>
    </source>
</evidence>
<dbReference type="InterPro" id="IPR050879">
    <property type="entry name" value="Acyltransferase_3"/>
</dbReference>
<feature type="transmembrane region" description="Helical" evidence="8">
    <location>
        <begin position="298"/>
        <end position="316"/>
    </location>
</feature>
<dbReference type="RefSeq" id="WP_380429928.1">
    <property type="nucleotide sequence ID" value="NZ_JBHSAC010000018.1"/>
</dbReference>
<keyword evidence="11" id="KW-1185">Reference proteome</keyword>
<accession>A0ABV8CZV6</accession>
<protein>
    <submittedName>
        <fullName evidence="10">Acyltransferase family protein</fullName>
        <ecNumber evidence="10">2.3.1.-</ecNumber>
    </submittedName>
</protein>
<dbReference type="EC" id="2.3.1.-" evidence="10"/>
<feature type="transmembrane region" description="Helical" evidence="8">
    <location>
        <begin position="328"/>
        <end position="347"/>
    </location>
</feature>
<keyword evidence="7 10" id="KW-0012">Acyltransferase</keyword>